<gene>
    <name evidence="4" type="ORF">K466DRAFT_507431</name>
</gene>
<dbReference type="GO" id="GO:0016616">
    <property type="term" value="F:oxidoreductase activity, acting on the CH-OH group of donors, NAD or NADP as acceptor"/>
    <property type="evidence" value="ECO:0007669"/>
    <property type="project" value="UniProtKB-ARBA"/>
</dbReference>
<evidence type="ECO:0000313" key="4">
    <source>
        <dbReference type="EMBL" id="TFK78331.1"/>
    </source>
</evidence>
<dbReference type="EMBL" id="ML212614">
    <property type="protein sequence ID" value="TFK78331.1"/>
    <property type="molecule type" value="Genomic_DNA"/>
</dbReference>
<keyword evidence="2" id="KW-0560">Oxidoreductase</keyword>
<evidence type="ECO:0000313" key="5">
    <source>
        <dbReference type="Proteomes" id="UP000308197"/>
    </source>
</evidence>
<accession>A0A5C3NKU6</accession>
<dbReference type="Gene3D" id="3.40.50.720">
    <property type="entry name" value="NAD(P)-binding Rossmann-like Domain"/>
    <property type="match status" value="1"/>
</dbReference>
<dbReference type="InterPro" id="IPR036291">
    <property type="entry name" value="NAD(P)-bd_dom_sf"/>
</dbReference>
<sequence length="265" mass="28375">MLCPLSPVTHLGRSLNTRILSQRTSLSTSNCFRRISSNSPAPVGVERALQASKNPSNESTLFTREFSLADRVALISGARRGIGLEAAFTLAEAGARAVYCVDLAQDPGEEWTKVREFATRMGLGSVHYVQGDVRDQAQMWKVGETVGDREGRLDVCVAAAGILGGNIPSLEYTGQTFQDVVDVNLKGVLFTAQAAGRQMVRLEQGGSIIMIASICGSVAVEPTIFDVAYHAMKSGVLQLARSMACELGPKGIRVNTVSPGFVRTR</sequence>
<dbReference type="SUPFAM" id="SSF51735">
    <property type="entry name" value="NAD(P)-binding Rossmann-fold domains"/>
    <property type="match status" value="1"/>
</dbReference>
<dbReference type="InParanoid" id="A0A5C3NKU6"/>
<dbReference type="AlphaFoldDB" id="A0A5C3NKU6"/>
<dbReference type="PANTHER" id="PTHR43008:SF4">
    <property type="entry name" value="CHAIN DEHYDROGENASE, PUTATIVE (AFU_ORTHOLOGUE AFUA_4G08710)-RELATED"/>
    <property type="match status" value="1"/>
</dbReference>
<dbReference type="Pfam" id="PF00106">
    <property type="entry name" value="adh_short"/>
    <property type="match status" value="1"/>
</dbReference>
<keyword evidence="5" id="KW-1185">Reference proteome</keyword>
<name>A0A5C3NKU6_9APHY</name>
<evidence type="ECO:0000256" key="1">
    <source>
        <dbReference type="ARBA" id="ARBA00006484"/>
    </source>
</evidence>
<evidence type="ECO:0000256" key="2">
    <source>
        <dbReference type="ARBA" id="ARBA00023002"/>
    </source>
</evidence>
<dbReference type="STRING" id="1314778.A0A5C3NKU6"/>
<dbReference type="InterPro" id="IPR002347">
    <property type="entry name" value="SDR_fam"/>
</dbReference>
<comment type="similarity">
    <text evidence="1 3">Belongs to the short-chain dehydrogenases/reductases (SDR) family.</text>
</comment>
<organism evidence="4 5">
    <name type="scientific">Polyporus arcularius HHB13444</name>
    <dbReference type="NCBI Taxonomy" id="1314778"/>
    <lineage>
        <taxon>Eukaryota</taxon>
        <taxon>Fungi</taxon>
        <taxon>Dikarya</taxon>
        <taxon>Basidiomycota</taxon>
        <taxon>Agaricomycotina</taxon>
        <taxon>Agaricomycetes</taxon>
        <taxon>Polyporales</taxon>
        <taxon>Polyporaceae</taxon>
        <taxon>Polyporus</taxon>
    </lineage>
</organism>
<evidence type="ECO:0000256" key="3">
    <source>
        <dbReference type="RuleBase" id="RU000363"/>
    </source>
</evidence>
<dbReference type="Proteomes" id="UP000308197">
    <property type="component" value="Unassembled WGS sequence"/>
</dbReference>
<dbReference type="PRINTS" id="PR00080">
    <property type="entry name" value="SDRFAMILY"/>
</dbReference>
<protein>
    <submittedName>
        <fullName evidence="4">NAD(P)-binding protein</fullName>
    </submittedName>
</protein>
<dbReference type="PANTHER" id="PTHR43008">
    <property type="entry name" value="BENZIL REDUCTASE"/>
    <property type="match status" value="1"/>
</dbReference>
<proteinExistence type="inferred from homology"/>
<dbReference type="PRINTS" id="PR00081">
    <property type="entry name" value="GDHRDH"/>
</dbReference>
<dbReference type="GO" id="GO:0050664">
    <property type="term" value="F:oxidoreductase activity, acting on NAD(P)H, oxygen as acceptor"/>
    <property type="evidence" value="ECO:0007669"/>
    <property type="project" value="TreeGrafter"/>
</dbReference>
<reference evidence="4 5" key="1">
    <citation type="journal article" date="2019" name="Nat. Ecol. Evol.">
        <title>Megaphylogeny resolves global patterns of mushroom evolution.</title>
        <authorList>
            <person name="Varga T."/>
            <person name="Krizsan K."/>
            <person name="Foldi C."/>
            <person name="Dima B."/>
            <person name="Sanchez-Garcia M."/>
            <person name="Sanchez-Ramirez S."/>
            <person name="Szollosi G.J."/>
            <person name="Szarkandi J.G."/>
            <person name="Papp V."/>
            <person name="Albert L."/>
            <person name="Andreopoulos W."/>
            <person name="Angelini C."/>
            <person name="Antonin V."/>
            <person name="Barry K.W."/>
            <person name="Bougher N.L."/>
            <person name="Buchanan P."/>
            <person name="Buyck B."/>
            <person name="Bense V."/>
            <person name="Catcheside P."/>
            <person name="Chovatia M."/>
            <person name="Cooper J."/>
            <person name="Damon W."/>
            <person name="Desjardin D."/>
            <person name="Finy P."/>
            <person name="Geml J."/>
            <person name="Haridas S."/>
            <person name="Hughes K."/>
            <person name="Justo A."/>
            <person name="Karasinski D."/>
            <person name="Kautmanova I."/>
            <person name="Kiss B."/>
            <person name="Kocsube S."/>
            <person name="Kotiranta H."/>
            <person name="LaButti K.M."/>
            <person name="Lechner B.E."/>
            <person name="Liimatainen K."/>
            <person name="Lipzen A."/>
            <person name="Lukacs Z."/>
            <person name="Mihaltcheva S."/>
            <person name="Morgado L.N."/>
            <person name="Niskanen T."/>
            <person name="Noordeloos M.E."/>
            <person name="Ohm R.A."/>
            <person name="Ortiz-Santana B."/>
            <person name="Ovrebo C."/>
            <person name="Racz N."/>
            <person name="Riley R."/>
            <person name="Savchenko A."/>
            <person name="Shiryaev A."/>
            <person name="Soop K."/>
            <person name="Spirin V."/>
            <person name="Szebenyi C."/>
            <person name="Tomsovsky M."/>
            <person name="Tulloss R.E."/>
            <person name="Uehling J."/>
            <person name="Grigoriev I.V."/>
            <person name="Vagvolgyi C."/>
            <person name="Papp T."/>
            <person name="Martin F.M."/>
            <person name="Miettinen O."/>
            <person name="Hibbett D.S."/>
            <person name="Nagy L.G."/>
        </authorList>
    </citation>
    <scope>NUCLEOTIDE SEQUENCE [LARGE SCALE GENOMIC DNA]</scope>
    <source>
        <strain evidence="4 5">HHB13444</strain>
    </source>
</reference>